<feature type="compositionally biased region" description="Polar residues" evidence="1">
    <location>
        <begin position="140"/>
        <end position="150"/>
    </location>
</feature>
<accession>A0A225VY85</accession>
<reference evidence="3" key="1">
    <citation type="submission" date="2017-03" db="EMBL/GenBank/DDBJ databases">
        <title>Phytopthora megakarya and P. palmivora, two closely related causual agents of cacao black pod achieved similar genome size and gene model numbers by different mechanisms.</title>
        <authorList>
            <person name="Ali S."/>
            <person name="Shao J."/>
            <person name="Larry D.J."/>
            <person name="Kronmiller B."/>
            <person name="Shen D."/>
            <person name="Strem M.D."/>
            <person name="Melnick R.L."/>
            <person name="Guiltinan M.J."/>
            <person name="Tyler B.M."/>
            <person name="Meinhardt L.W."/>
            <person name="Bailey B.A."/>
        </authorList>
    </citation>
    <scope>NUCLEOTIDE SEQUENCE [LARGE SCALE GENOMIC DNA]</scope>
    <source>
        <strain evidence="3">zdho120</strain>
    </source>
</reference>
<organism evidence="2 3">
    <name type="scientific">Phytophthora megakarya</name>
    <dbReference type="NCBI Taxonomy" id="4795"/>
    <lineage>
        <taxon>Eukaryota</taxon>
        <taxon>Sar</taxon>
        <taxon>Stramenopiles</taxon>
        <taxon>Oomycota</taxon>
        <taxon>Peronosporomycetes</taxon>
        <taxon>Peronosporales</taxon>
        <taxon>Peronosporaceae</taxon>
        <taxon>Phytophthora</taxon>
    </lineage>
</organism>
<protein>
    <submittedName>
        <fullName evidence="2">Uncharacterized protein</fullName>
    </submittedName>
</protein>
<dbReference type="EMBL" id="NBNE01002559">
    <property type="protein sequence ID" value="OWZ10104.1"/>
    <property type="molecule type" value="Genomic_DNA"/>
</dbReference>
<proteinExistence type="predicted"/>
<dbReference type="OrthoDB" id="121828at2759"/>
<evidence type="ECO:0000256" key="1">
    <source>
        <dbReference type="SAM" id="MobiDB-lite"/>
    </source>
</evidence>
<name>A0A225VY85_9STRA</name>
<sequence length="201" mass="21645">MPELVGKSSYGEYYKGVETWFTTHNIGSLKKFVASYAPRIPECGNTKKNGTPQPVPSDGLVKHDSLGNSHARPCEIWCDNTRVFHHVNCAGKFAGKVPTEIPIDVSTCKASSELVFYWLALHGQPWQIYINCVALDGGDPSSTNSTSTKANIRPKTKKTGAPASIATERSVAGEAGVEGNTAEIPTINKVLGTVAPYKTHQ</sequence>
<dbReference type="Proteomes" id="UP000198211">
    <property type="component" value="Unassembled WGS sequence"/>
</dbReference>
<feature type="region of interest" description="Disordered" evidence="1">
    <location>
        <begin position="140"/>
        <end position="162"/>
    </location>
</feature>
<keyword evidence="3" id="KW-1185">Reference proteome</keyword>
<comment type="caution">
    <text evidence="2">The sequence shown here is derived from an EMBL/GenBank/DDBJ whole genome shotgun (WGS) entry which is preliminary data.</text>
</comment>
<evidence type="ECO:0000313" key="3">
    <source>
        <dbReference type="Proteomes" id="UP000198211"/>
    </source>
</evidence>
<dbReference type="STRING" id="4795.A0A225VY85"/>
<gene>
    <name evidence="2" type="ORF">PHMEG_00017096</name>
</gene>
<dbReference type="AlphaFoldDB" id="A0A225VY85"/>
<evidence type="ECO:0000313" key="2">
    <source>
        <dbReference type="EMBL" id="OWZ10104.1"/>
    </source>
</evidence>